<comment type="caution">
    <text evidence="2">The sequence shown here is derived from an EMBL/GenBank/DDBJ whole genome shotgun (WGS) entry which is preliminary data.</text>
</comment>
<gene>
    <name evidence="2" type="ORF">N7482_006135</name>
</gene>
<feature type="region of interest" description="Disordered" evidence="1">
    <location>
        <begin position="1"/>
        <end position="23"/>
    </location>
</feature>
<dbReference type="EMBL" id="JAPQKN010000003">
    <property type="protein sequence ID" value="KAJ5167354.1"/>
    <property type="molecule type" value="Genomic_DNA"/>
</dbReference>
<protein>
    <submittedName>
        <fullName evidence="2">Uncharacterized protein</fullName>
    </submittedName>
</protein>
<reference evidence="2" key="2">
    <citation type="journal article" date="2023" name="IMA Fungus">
        <title>Comparative genomic study of the Penicillium genus elucidates a diverse pangenome and 15 lateral gene transfer events.</title>
        <authorList>
            <person name="Petersen C."/>
            <person name="Sorensen T."/>
            <person name="Nielsen M.R."/>
            <person name="Sondergaard T.E."/>
            <person name="Sorensen J.L."/>
            <person name="Fitzpatrick D.A."/>
            <person name="Frisvad J.C."/>
            <person name="Nielsen K.L."/>
        </authorList>
    </citation>
    <scope>NUCLEOTIDE SEQUENCE</scope>
    <source>
        <strain evidence="2">IBT 26290</strain>
    </source>
</reference>
<accession>A0A9W9I3N4</accession>
<organism evidence="2 3">
    <name type="scientific">Penicillium canariense</name>
    <dbReference type="NCBI Taxonomy" id="189055"/>
    <lineage>
        <taxon>Eukaryota</taxon>
        <taxon>Fungi</taxon>
        <taxon>Dikarya</taxon>
        <taxon>Ascomycota</taxon>
        <taxon>Pezizomycotina</taxon>
        <taxon>Eurotiomycetes</taxon>
        <taxon>Eurotiomycetidae</taxon>
        <taxon>Eurotiales</taxon>
        <taxon>Aspergillaceae</taxon>
        <taxon>Penicillium</taxon>
    </lineage>
</organism>
<name>A0A9W9I3N4_9EURO</name>
<evidence type="ECO:0000313" key="2">
    <source>
        <dbReference type="EMBL" id="KAJ5167354.1"/>
    </source>
</evidence>
<dbReference type="AlphaFoldDB" id="A0A9W9I3N4"/>
<sequence>MSARRRESVLARQHEGQEGGLREVTWRRNALPRRKSTRRRENILRDVNEMGNETRWVARERRD</sequence>
<evidence type="ECO:0000256" key="1">
    <source>
        <dbReference type="SAM" id="MobiDB-lite"/>
    </source>
</evidence>
<dbReference type="Proteomes" id="UP001149163">
    <property type="component" value="Unassembled WGS sequence"/>
</dbReference>
<keyword evidence="3" id="KW-1185">Reference proteome</keyword>
<evidence type="ECO:0000313" key="3">
    <source>
        <dbReference type="Proteomes" id="UP001149163"/>
    </source>
</evidence>
<dbReference type="GeneID" id="81427436"/>
<dbReference type="RefSeq" id="XP_056543815.1">
    <property type="nucleotide sequence ID" value="XM_056688260.1"/>
</dbReference>
<proteinExistence type="predicted"/>
<reference evidence="2" key="1">
    <citation type="submission" date="2022-11" db="EMBL/GenBank/DDBJ databases">
        <authorList>
            <person name="Petersen C."/>
        </authorList>
    </citation>
    <scope>NUCLEOTIDE SEQUENCE</scope>
    <source>
        <strain evidence="2">IBT 26290</strain>
    </source>
</reference>